<dbReference type="Gene3D" id="3.30.160.20">
    <property type="match status" value="1"/>
</dbReference>
<dbReference type="InterPro" id="IPR044444">
    <property type="entry name" value="Ribosomal_mL44_DSRM_metazoa"/>
</dbReference>
<dbReference type="GO" id="GO:1990904">
    <property type="term" value="C:ribonucleoprotein complex"/>
    <property type="evidence" value="ECO:0007669"/>
    <property type="project" value="UniProtKB-KW"/>
</dbReference>
<evidence type="ECO:0000256" key="3">
    <source>
        <dbReference type="ARBA" id="ARBA00022980"/>
    </source>
</evidence>
<evidence type="ECO:0000313" key="10">
    <source>
        <dbReference type="WBParaSite" id="Csp11.Scaffold629.g13097.t1"/>
    </source>
</evidence>
<evidence type="ECO:0000313" key="9">
    <source>
        <dbReference type="Proteomes" id="UP000095282"/>
    </source>
</evidence>
<keyword evidence="2" id="KW-0809">Transit peptide</keyword>
<keyword evidence="3" id="KW-0689">Ribosomal protein</keyword>
<evidence type="ECO:0000256" key="6">
    <source>
        <dbReference type="ARBA" id="ARBA00024034"/>
    </source>
</evidence>
<dbReference type="GO" id="GO:0005739">
    <property type="term" value="C:mitochondrion"/>
    <property type="evidence" value="ECO:0007669"/>
    <property type="project" value="UniProtKB-SubCell"/>
</dbReference>
<dbReference type="eggNOG" id="KOG3769">
    <property type="taxonomic scope" value="Eukaryota"/>
</dbReference>
<sequence length="243" mass="27020">MYEAASSMWCPRIDHLVRTAEFPISQQSSADAFRALAGLFSEEKVKNLVIDFIVPQLVDIDFADIYPLADPLSVLTDLLKSEGIVDVEPRVLRSAGENSAEPIFVVAIYADKKRNVGQSAGESLTIAVEMAAREALLRLWEITSDRVLFFGDRAATVPLETYSTPNYSLAKKCSPGTNTSLISDSTPQESPDNLIEAVLRYRNIVDPEVGKSYTKRLRHKFSRGSLAKRSFRYLVKPKPYTVA</sequence>
<keyword evidence="9" id="KW-1185">Reference proteome</keyword>
<reference evidence="10" key="1">
    <citation type="submission" date="2016-11" db="UniProtKB">
        <authorList>
            <consortium name="WormBaseParasite"/>
        </authorList>
    </citation>
    <scope>IDENTIFICATION</scope>
</reference>
<dbReference type="GO" id="GO:0005840">
    <property type="term" value="C:ribosome"/>
    <property type="evidence" value="ECO:0007669"/>
    <property type="project" value="UniProtKB-KW"/>
</dbReference>
<dbReference type="GO" id="GO:0003725">
    <property type="term" value="F:double-stranded RNA binding"/>
    <property type="evidence" value="ECO:0007669"/>
    <property type="project" value="InterPro"/>
</dbReference>
<feature type="domain" description="Large ribosomal subunit protein mL44 dsRNA binding" evidence="8">
    <location>
        <begin position="66"/>
        <end position="173"/>
    </location>
</feature>
<keyword evidence="5" id="KW-0687">Ribonucleoprotein</keyword>
<evidence type="ECO:0000259" key="8">
    <source>
        <dbReference type="Pfam" id="PF22892"/>
    </source>
</evidence>
<keyword evidence="4" id="KW-0496">Mitochondrion</keyword>
<dbReference type="AlphaFoldDB" id="A0A1I7TYL7"/>
<evidence type="ECO:0000256" key="1">
    <source>
        <dbReference type="ARBA" id="ARBA00004173"/>
    </source>
</evidence>
<dbReference type="Pfam" id="PF22892">
    <property type="entry name" value="DSRM_MRPL44"/>
    <property type="match status" value="1"/>
</dbReference>
<evidence type="ECO:0000256" key="2">
    <source>
        <dbReference type="ARBA" id="ARBA00022946"/>
    </source>
</evidence>
<organism evidence="9 10">
    <name type="scientific">Caenorhabditis tropicalis</name>
    <dbReference type="NCBI Taxonomy" id="1561998"/>
    <lineage>
        <taxon>Eukaryota</taxon>
        <taxon>Metazoa</taxon>
        <taxon>Ecdysozoa</taxon>
        <taxon>Nematoda</taxon>
        <taxon>Chromadorea</taxon>
        <taxon>Rhabditida</taxon>
        <taxon>Rhabditina</taxon>
        <taxon>Rhabditomorpha</taxon>
        <taxon>Rhabditoidea</taxon>
        <taxon>Rhabditidae</taxon>
        <taxon>Peloderinae</taxon>
        <taxon>Caenorhabditis</taxon>
    </lineage>
</organism>
<evidence type="ECO:0000256" key="7">
    <source>
        <dbReference type="ARBA" id="ARBA00035187"/>
    </source>
</evidence>
<comment type="subcellular location">
    <subcellularLocation>
        <location evidence="1">Mitochondrion</location>
    </subcellularLocation>
</comment>
<comment type="similarity">
    <text evidence="6">Belongs to the ribonuclease III family. Mitochondrion-specific ribosomal protein mL44 subfamily.</text>
</comment>
<dbReference type="FunFam" id="3.30.160.20:FF:000037">
    <property type="entry name" value="39S ribosomal protein L44, mitochondrial"/>
    <property type="match status" value="1"/>
</dbReference>
<dbReference type="CDD" id="cd19874">
    <property type="entry name" value="DSRM_MRPL44"/>
    <property type="match status" value="1"/>
</dbReference>
<protein>
    <recommendedName>
        <fullName evidence="7">Large ribosomal subunit protein mL44</fullName>
    </recommendedName>
</protein>
<dbReference type="WBParaSite" id="Csp11.Scaffold629.g13097.t1">
    <property type="protein sequence ID" value="Csp11.Scaffold629.g13097.t1"/>
    <property type="gene ID" value="Csp11.Scaffold629.g13097"/>
</dbReference>
<evidence type="ECO:0000256" key="5">
    <source>
        <dbReference type="ARBA" id="ARBA00023274"/>
    </source>
</evidence>
<name>A0A1I7TYL7_9PELO</name>
<dbReference type="Proteomes" id="UP000095282">
    <property type="component" value="Unplaced"/>
</dbReference>
<evidence type="ECO:0000256" key="4">
    <source>
        <dbReference type="ARBA" id="ARBA00023128"/>
    </source>
</evidence>
<dbReference type="STRING" id="1561998.A0A1I7TYL7"/>
<proteinExistence type="inferred from homology"/>
<accession>A0A1I7TYL7</accession>